<feature type="compositionally biased region" description="Polar residues" evidence="4">
    <location>
        <begin position="653"/>
        <end position="664"/>
    </location>
</feature>
<evidence type="ECO:0000256" key="1">
    <source>
        <dbReference type="ARBA" id="ARBA00022723"/>
    </source>
</evidence>
<feature type="compositionally biased region" description="Polar residues" evidence="4">
    <location>
        <begin position="405"/>
        <end position="414"/>
    </location>
</feature>
<feature type="compositionally biased region" description="Basic and acidic residues" evidence="4">
    <location>
        <begin position="389"/>
        <end position="402"/>
    </location>
</feature>
<feature type="region of interest" description="Disordered" evidence="4">
    <location>
        <begin position="382"/>
        <end position="414"/>
    </location>
</feature>
<dbReference type="AlphaFoldDB" id="A0A0D2AQ84"/>
<feature type="region of interest" description="Disordered" evidence="4">
    <location>
        <begin position="428"/>
        <end position="666"/>
    </location>
</feature>
<feature type="compositionally biased region" description="Polar residues" evidence="4">
    <location>
        <begin position="1"/>
        <end position="25"/>
    </location>
</feature>
<dbReference type="InterPro" id="IPR011011">
    <property type="entry name" value="Znf_FYVE_PHD"/>
</dbReference>
<dbReference type="STRING" id="569365.A0A0D2AQ84"/>
<protein>
    <recommendedName>
        <fullName evidence="5">Zinc finger PHD-type domain-containing protein</fullName>
    </recommendedName>
</protein>
<feature type="compositionally biased region" description="Basic and acidic residues" evidence="4">
    <location>
        <begin position="134"/>
        <end position="144"/>
    </location>
</feature>
<dbReference type="InterPro" id="IPR013083">
    <property type="entry name" value="Znf_RING/FYVE/PHD"/>
</dbReference>
<keyword evidence="2" id="KW-0863">Zinc-finger</keyword>
<dbReference type="HOGENOM" id="CLU_372539_0_0_1"/>
<name>A0A0D2AQ84_9EURO</name>
<feature type="region of interest" description="Disordered" evidence="4">
    <location>
        <begin position="289"/>
        <end position="310"/>
    </location>
</feature>
<dbReference type="PROSITE" id="PS01359">
    <property type="entry name" value="ZF_PHD_1"/>
    <property type="match status" value="1"/>
</dbReference>
<feature type="compositionally biased region" description="Polar residues" evidence="4">
    <location>
        <begin position="609"/>
        <end position="638"/>
    </location>
</feature>
<feature type="region of interest" description="Disordered" evidence="4">
    <location>
        <begin position="228"/>
        <end position="266"/>
    </location>
</feature>
<reference evidence="6 7" key="1">
    <citation type="submission" date="2015-01" db="EMBL/GenBank/DDBJ databases">
        <title>The Genome Sequence of Cladophialophora immunda CBS83496.</title>
        <authorList>
            <consortium name="The Broad Institute Genomics Platform"/>
            <person name="Cuomo C."/>
            <person name="de Hoog S."/>
            <person name="Gorbushina A."/>
            <person name="Stielow B."/>
            <person name="Teixiera M."/>
            <person name="Abouelleil A."/>
            <person name="Chapman S.B."/>
            <person name="Priest M."/>
            <person name="Young S.K."/>
            <person name="Wortman J."/>
            <person name="Nusbaum C."/>
            <person name="Birren B."/>
        </authorList>
    </citation>
    <scope>NUCLEOTIDE SEQUENCE [LARGE SCALE GENOMIC DNA]</scope>
    <source>
        <strain evidence="6 7">CBS 83496</strain>
    </source>
</reference>
<dbReference type="SMART" id="SM00249">
    <property type="entry name" value="PHD"/>
    <property type="match status" value="1"/>
</dbReference>
<evidence type="ECO:0000256" key="2">
    <source>
        <dbReference type="ARBA" id="ARBA00022771"/>
    </source>
</evidence>
<keyword evidence="1" id="KW-0479">Metal-binding</keyword>
<dbReference type="Gene3D" id="3.30.40.10">
    <property type="entry name" value="Zinc/RING finger domain, C3HC4 (zinc finger)"/>
    <property type="match status" value="1"/>
</dbReference>
<evidence type="ECO:0000259" key="5">
    <source>
        <dbReference type="SMART" id="SM00249"/>
    </source>
</evidence>
<keyword evidence="7" id="KW-1185">Reference proteome</keyword>
<feature type="compositionally biased region" description="Polar residues" evidence="4">
    <location>
        <begin position="487"/>
        <end position="517"/>
    </location>
</feature>
<dbReference type="SUPFAM" id="SSF57903">
    <property type="entry name" value="FYVE/PHD zinc finger"/>
    <property type="match status" value="1"/>
</dbReference>
<dbReference type="InterPro" id="IPR019786">
    <property type="entry name" value="Zinc_finger_PHD-type_CS"/>
</dbReference>
<dbReference type="InterPro" id="IPR019787">
    <property type="entry name" value="Znf_PHD-finger"/>
</dbReference>
<feature type="compositionally biased region" description="Basic and acidic residues" evidence="4">
    <location>
        <begin position="548"/>
        <end position="572"/>
    </location>
</feature>
<dbReference type="GO" id="GO:0008270">
    <property type="term" value="F:zinc ion binding"/>
    <property type="evidence" value="ECO:0007669"/>
    <property type="project" value="UniProtKB-KW"/>
</dbReference>
<dbReference type="Pfam" id="PF00628">
    <property type="entry name" value="PHD"/>
    <property type="match status" value="1"/>
</dbReference>
<feature type="compositionally biased region" description="Polar residues" evidence="4">
    <location>
        <begin position="573"/>
        <end position="584"/>
    </location>
</feature>
<accession>A0A0D2AQ84</accession>
<feature type="domain" description="Zinc finger PHD-type" evidence="5">
    <location>
        <begin position="79"/>
        <end position="127"/>
    </location>
</feature>
<evidence type="ECO:0000313" key="7">
    <source>
        <dbReference type="Proteomes" id="UP000054466"/>
    </source>
</evidence>
<feature type="region of interest" description="Disordered" evidence="4">
    <location>
        <begin position="1"/>
        <end position="37"/>
    </location>
</feature>
<sequence>MATRGSRSSLRMESTQVSKNSSAAQKQRHQTDQHSTRMRGAALMISIENGDPSPPSAALRFGKTDSSNSLNCDPKRNDQCKACRRSGSSVKPLMECKACREGYHIDCGNPKPLQSKNLDDFTCGRCLGKSEATTSKDDSLRGSFDRPSPTDVMAVDPNPSFPRSFVQPAESAPVSSSQLHADSSSPIAKSAQDTNHTDITPLAGNDETPQSLRRPKPVTRFSEIARSSPFHAPPRHKSTARAVATPPTRPGTGQVTARHGTEQKELHSTPIRPITVRHLARRTRGISLRRPTKGNLGGAAQPPTDPDDSQRHAVVIEAAGLKKCDACSKHIEASIQRCVLCTVKRDNLLWDGRGWGDPRARPETITIPDDEDTGPIVVTISDDEEEDMSERSEIATENDRMRPHASTSPVQQDVISTSLKRHIPENSMFVSRKRFQPEQISTPEAHDISHSAEVLGTVDKETSLQESADGARAMDPRRRSSSASASIQDAAQNTAAQRVLSNNDNAQKNQTNLNNMASGGRMNVTPEDKASKCLTKAGSNPTANMDDPTDRGEAPIETGRRTSEEKGDDKYESASTQSQPSTRGRQPLHPDFALPRPSTETDEDVESASRLSSHSRPRSTTEPSTMGISPLTNSTESQACHPAPPSKIHEHTSQAPTKSVQATWTEEDEAQKYHRLRELGILFDLPEPEADATNDYDALRKPPRRIAQHEKKQQQPEKSQWFSDVHPYLGARKDKGFAPARSMRVR</sequence>
<evidence type="ECO:0000313" key="6">
    <source>
        <dbReference type="EMBL" id="KIW27277.1"/>
    </source>
</evidence>
<feature type="region of interest" description="Disordered" evidence="4">
    <location>
        <begin position="688"/>
        <end position="746"/>
    </location>
</feature>
<gene>
    <name evidence="6" type="ORF">PV07_07031</name>
</gene>
<evidence type="ECO:0000256" key="3">
    <source>
        <dbReference type="ARBA" id="ARBA00022833"/>
    </source>
</evidence>
<dbReference type="VEuPathDB" id="FungiDB:PV07_07031"/>
<dbReference type="EMBL" id="KN847043">
    <property type="protein sequence ID" value="KIW27277.1"/>
    <property type="molecule type" value="Genomic_DNA"/>
</dbReference>
<dbReference type="OrthoDB" id="4161771at2759"/>
<proteinExistence type="predicted"/>
<evidence type="ECO:0000256" key="4">
    <source>
        <dbReference type="SAM" id="MobiDB-lite"/>
    </source>
</evidence>
<organism evidence="6 7">
    <name type="scientific">Cladophialophora immunda</name>
    <dbReference type="NCBI Taxonomy" id="569365"/>
    <lineage>
        <taxon>Eukaryota</taxon>
        <taxon>Fungi</taxon>
        <taxon>Dikarya</taxon>
        <taxon>Ascomycota</taxon>
        <taxon>Pezizomycotina</taxon>
        <taxon>Eurotiomycetes</taxon>
        <taxon>Chaetothyriomycetidae</taxon>
        <taxon>Chaetothyriales</taxon>
        <taxon>Herpotrichiellaceae</taxon>
        <taxon>Cladophialophora</taxon>
    </lineage>
</organism>
<keyword evidence="3" id="KW-0862">Zinc</keyword>
<feature type="region of interest" description="Disordered" evidence="4">
    <location>
        <begin position="132"/>
        <end position="215"/>
    </location>
</feature>
<dbReference type="RefSeq" id="XP_016247493.1">
    <property type="nucleotide sequence ID" value="XM_016394074.1"/>
</dbReference>
<dbReference type="GeneID" id="27346225"/>
<dbReference type="InterPro" id="IPR001965">
    <property type="entry name" value="Znf_PHD"/>
</dbReference>
<feature type="compositionally biased region" description="Polar residues" evidence="4">
    <location>
        <begin position="173"/>
        <end position="198"/>
    </location>
</feature>
<dbReference type="Proteomes" id="UP000054466">
    <property type="component" value="Unassembled WGS sequence"/>
</dbReference>